<gene>
    <name evidence="1" type="ORF">RRG08_050837</name>
</gene>
<keyword evidence="2" id="KW-1185">Reference proteome</keyword>
<dbReference type="Proteomes" id="UP001283361">
    <property type="component" value="Unassembled WGS sequence"/>
</dbReference>
<organism evidence="1 2">
    <name type="scientific">Elysia crispata</name>
    <name type="common">lettuce slug</name>
    <dbReference type="NCBI Taxonomy" id="231223"/>
    <lineage>
        <taxon>Eukaryota</taxon>
        <taxon>Metazoa</taxon>
        <taxon>Spiralia</taxon>
        <taxon>Lophotrochozoa</taxon>
        <taxon>Mollusca</taxon>
        <taxon>Gastropoda</taxon>
        <taxon>Heterobranchia</taxon>
        <taxon>Euthyneura</taxon>
        <taxon>Panpulmonata</taxon>
        <taxon>Sacoglossa</taxon>
        <taxon>Placobranchoidea</taxon>
        <taxon>Plakobranchidae</taxon>
        <taxon>Elysia</taxon>
    </lineage>
</organism>
<accession>A0AAE1DY42</accession>
<evidence type="ECO:0000313" key="1">
    <source>
        <dbReference type="EMBL" id="KAK3785818.1"/>
    </source>
</evidence>
<reference evidence="1" key="1">
    <citation type="journal article" date="2023" name="G3 (Bethesda)">
        <title>A reference genome for the long-term kleptoplast-retaining sea slug Elysia crispata morphotype clarki.</title>
        <authorList>
            <person name="Eastman K.E."/>
            <person name="Pendleton A.L."/>
            <person name="Shaikh M.A."/>
            <person name="Suttiyut T."/>
            <person name="Ogas R."/>
            <person name="Tomko P."/>
            <person name="Gavelis G."/>
            <person name="Widhalm J.R."/>
            <person name="Wisecaver J.H."/>
        </authorList>
    </citation>
    <scope>NUCLEOTIDE SEQUENCE</scope>
    <source>
        <strain evidence="1">ECLA1</strain>
    </source>
</reference>
<sequence length="278" mass="31087">MLTFFIDPNLLWITRHAYITFTTSHLRHRSRHRRRWGGARIQSSSAAGLPVASGRSALRADTRFKTSSRPRIYFRFRYPRRPQVNRDRYFRPLHTPDVSGDNGDAGSHMSCHPGIPSYCLSPGLHHLPGAEVMAGHVQNKISGHNEATKVKIKIGLNVQKESSFFFFVSLRHVTLLTTSPTSRSKPNLRHFKNTRTSAAHQNLFPATRLNLSKRFRAGPVGGSYVESNGSHLPGSTGHQVGGVLSIQLAFPAGHFDHSYTPIHVLISPVTDSQRDDKQ</sequence>
<name>A0AAE1DY42_9GAST</name>
<proteinExistence type="predicted"/>
<protein>
    <submittedName>
        <fullName evidence="1">Uncharacterized protein</fullName>
    </submittedName>
</protein>
<dbReference type="EMBL" id="JAWDGP010002060">
    <property type="protein sequence ID" value="KAK3785818.1"/>
    <property type="molecule type" value="Genomic_DNA"/>
</dbReference>
<comment type="caution">
    <text evidence="1">The sequence shown here is derived from an EMBL/GenBank/DDBJ whole genome shotgun (WGS) entry which is preliminary data.</text>
</comment>
<evidence type="ECO:0000313" key="2">
    <source>
        <dbReference type="Proteomes" id="UP001283361"/>
    </source>
</evidence>
<dbReference type="AlphaFoldDB" id="A0AAE1DY42"/>